<evidence type="ECO:0000256" key="10">
    <source>
        <dbReference type="RuleBase" id="RU361207"/>
    </source>
</evidence>
<evidence type="ECO:0000256" key="9">
    <source>
        <dbReference type="ARBA" id="ARBA00031501"/>
    </source>
</evidence>
<feature type="domain" description="MalQ N-terminal beta-sandwich" evidence="11">
    <location>
        <begin position="66"/>
        <end position="164"/>
    </location>
</feature>
<reference evidence="13" key="1">
    <citation type="submission" date="2009-05" db="EMBL/GenBank/DDBJ databases">
        <title>Complete sequence of Tolumonas auensis DSM 9187.</title>
        <authorList>
            <consortium name="US DOE Joint Genome Institute"/>
            <person name="Lucas S."/>
            <person name="Copeland A."/>
            <person name="Lapidus A."/>
            <person name="Glavina del Rio T."/>
            <person name="Tice H."/>
            <person name="Bruce D."/>
            <person name="Goodwin L."/>
            <person name="Pitluck S."/>
            <person name="Chertkov O."/>
            <person name="Brettin T."/>
            <person name="Detter J.C."/>
            <person name="Han C."/>
            <person name="Larimer F."/>
            <person name="Land M."/>
            <person name="Hauser L."/>
            <person name="Kyrpides N."/>
            <person name="Mikhailova N."/>
            <person name="Spring S."/>
            <person name="Beller H."/>
        </authorList>
    </citation>
    <scope>NUCLEOTIDE SEQUENCE [LARGE SCALE GENOMIC DNA]</scope>
    <source>
        <strain evidence="13">DSM 9187 / TA4</strain>
    </source>
</reference>
<evidence type="ECO:0000313" key="13">
    <source>
        <dbReference type="Proteomes" id="UP000009073"/>
    </source>
</evidence>
<evidence type="ECO:0000256" key="5">
    <source>
        <dbReference type="ARBA" id="ARBA00022676"/>
    </source>
</evidence>
<dbReference type="GO" id="GO:0004134">
    <property type="term" value="F:4-alpha-glucanotransferase activity"/>
    <property type="evidence" value="ECO:0007669"/>
    <property type="project" value="UniProtKB-EC"/>
</dbReference>
<dbReference type="eggNOG" id="COG1640">
    <property type="taxonomic scope" value="Bacteria"/>
</dbReference>
<evidence type="ECO:0000256" key="8">
    <source>
        <dbReference type="ARBA" id="ARBA00031423"/>
    </source>
</evidence>
<dbReference type="Pfam" id="PF02446">
    <property type="entry name" value="Glyco_hydro_77"/>
    <property type="match status" value="1"/>
</dbReference>
<evidence type="ECO:0000256" key="3">
    <source>
        <dbReference type="ARBA" id="ARBA00012560"/>
    </source>
</evidence>
<dbReference type="EC" id="2.4.1.25" evidence="3 10"/>
<dbReference type="OrthoDB" id="9763489at2"/>
<evidence type="ECO:0000256" key="7">
    <source>
        <dbReference type="ARBA" id="ARBA00023277"/>
    </source>
</evidence>
<dbReference type="Proteomes" id="UP000009073">
    <property type="component" value="Chromosome"/>
</dbReference>
<dbReference type="PANTHER" id="PTHR32438:SF5">
    <property type="entry name" value="4-ALPHA-GLUCANOTRANSFERASE DPE1, CHLOROPLASTIC_AMYLOPLASTIC"/>
    <property type="match status" value="1"/>
</dbReference>
<gene>
    <name evidence="12" type="ordered locus">Tola_2697</name>
</gene>
<dbReference type="RefSeq" id="WP_015879739.1">
    <property type="nucleotide sequence ID" value="NC_012691.1"/>
</dbReference>
<dbReference type="CAZy" id="GH77">
    <property type="family name" value="Glycoside Hydrolase Family 77"/>
</dbReference>
<name>C4LB87_TOLAT</name>
<keyword evidence="6 10" id="KW-0808">Transferase</keyword>
<dbReference type="NCBIfam" id="NF008274">
    <property type="entry name" value="PRK11052.1"/>
    <property type="match status" value="1"/>
</dbReference>
<dbReference type="AlphaFoldDB" id="C4LB87"/>
<dbReference type="InterPro" id="IPR017853">
    <property type="entry name" value="GH"/>
</dbReference>
<keyword evidence="5 10" id="KW-0328">Glycosyltransferase</keyword>
<dbReference type="EMBL" id="CP001616">
    <property type="protein sequence ID" value="ACQ94290.1"/>
    <property type="molecule type" value="Genomic_DNA"/>
</dbReference>
<dbReference type="GO" id="GO:0005975">
    <property type="term" value="P:carbohydrate metabolic process"/>
    <property type="evidence" value="ECO:0007669"/>
    <property type="project" value="InterPro"/>
</dbReference>
<evidence type="ECO:0000313" key="12">
    <source>
        <dbReference type="EMBL" id="ACQ94290.1"/>
    </source>
</evidence>
<dbReference type="Gene3D" id="3.20.20.80">
    <property type="entry name" value="Glycosidases"/>
    <property type="match status" value="1"/>
</dbReference>
<dbReference type="Pfam" id="PF21226">
    <property type="entry name" value="MalQ_N"/>
    <property type="match status" value="1"/>
</dbReference>
<dbReference type="InterPro" id="IPR003385">
    <property type="entry name" value="Glyco_hydro_77"/>
</dbReference>
<keyword evidence="7 10" id="KW-0119">Carbohydrate metabolism</keyword>
<evidence type="ECO:0000256" key="6">
    <source>
        <dbReference type="ARBA" id="ARBA00022679"/>
    </source>
</evidence>
<dbReference type="PANTHER" id="PTHR32438">
    <property type="entry name" value="4-ALPHA-GLUCANOTRANSFERASE DPE1, CHLOROPLASTIC/AMYLOPLASTIC"/>
    <property type="match status" value="1"/>
</dbReference>
<dbReference type="STRING" id="595494.Tola_2697"/>
<comment type="similarity">
    <text evidence="2 10">Belongs to the disproportionating enzyme family.</text>
</comment>
<reference evidence="12 13" key="2">
    <citation type="journal article" date="2011" name="Stand. Genomic Sci.">
        <title>Complete genome sequence of Tolumonas auensis type strain (TA 4).</title>
        <authorList>
            <person name="Chertkov O."/>
            <person name="Copeland A."/>
            <person name="Lucas S."/>
            <person name="Lapidus A."/>
            <person name="Berry K.W."/>
            <person name="Detter J.C."/>
            <person name="Del Rio T.G."/>
            <person name="Hammon N."/>
            <person name="Dalin E."/>
            <person name="Tice H."/>
            <person name="Pitluck S."/>
            <person name="Richardson P."/>
            <person name="Bruce D."/>
            <person name="Goodwin L."/>
            <person name="Han C."/>
            <person name="Tapia R."/>
            <person name="Saunders E."/>
            <person name="Schmutz J."/>
            <person name="Brettin T."/>
            <person name="Larimer F."/>
            <person name="Land M."/>
            <person name="Hauser L."/>
            <person name="Spring S."/>
            <person name="Rohde M."/>
            <person name="Kyrpides N.C."/>
            <person name="Ivanova N."/>
            <person name="Goker M."/>
            <person name="Beller H.R."/>
            <person name="Klenk H.P."/>
            <person name="Woyke T."/>
        </authorList>
    </citation>
    <scope>NUCLEOTIDE SEQUENCE [LARGE SCALE GENOMIC DNA]</scope>
    <source>
        <strain evidence="13">DSM 9187 / TA4</strain>
    </source>
</reference>
<dbReference type="NCBIfam" id="TIGR00217">
    <property type="entry name" value="malQ"/>
    <property type="match status" value="1"/>
</dbReference>
<dbReference type="InterPro" id="IPR048458">
    <property type="entry name" value="MalQ_N"/>
</dbReference>
<evidence type="ECO:0000259" key="11">
    <source>
        <dbReference type="Pfam" id="PF21226"/>
    </source>
</evidence>
<proteinExistence type="inferred from homology"/>
<dbReference type="SUPFAM" id="SSF51445">
    <property type="entry name" value="(Trans)glycosidases"/>
    <property type="match status" value="1"/>
</dbReference>
<evidence type="ECO:0000256" key="4">
    <source>
        <dbReference type="ARBA" id="ARBA00020295"/>
    </source>
</evidence>
<sequence>MDDLLELLAKKRGIGQEYTDIWGKTTRISPENKRAILSAMGYEVSEPEVLAGQIAHDDLAYWQQILDPVYVRRQQPEFQIVCRLPAGSDLRLSWRIEQESGEQLQGTVVITDSQKVKSFQYNELLFSEYSVTIQHNIPCGYHRLVLLSENEAQILAGSSLIIAPANCFHPGFIQQNQKCWGPSVQLYSLRSQRNWGVGDFTDLKALLRGVAAWGADFVGLNPIHALYPANPGACSPYSPSSRRWLNIIYIDVEAIPEFQANPDLRKALDAAEEQEQLAQLRAVEWVDYRAVFAFKLRWLRQLFENSDLSTRTERGKALADYISAGGDSLLQMATFDALQNTLYAGGLDAWGPPVWPDAYREYNSAAVKTWIASHQLDIRFYLFLQWVADQQMAEAEQLAKGLGMKVGLYRDLAVGVSEGSCEIWANKDLYCPKASIGAPPDPLGPQGQNWGLPPIDPVRLYQSAYQPFIELVRANMRGCGALRIDHVMGLRRLWWVPPGAPSSMGAYVYYPVDDLLAILALESHRQRCLVIGEDLGTVPPEMRTLLHENGIYSYKVFFFERAQDGGFYSPSHYPEQAMSALTTHDMPTLRGFWHCDDLSLGRDLGLYPDEEKLQDLYRERHSAKQAILDSLRWHGILPDHIEHDVSWVGMNAALSHALQVHMGRGNSALFSTQLEDWLEMDKPVNVPGTSYEYPNWQRKLSRDLESFLNDPALAALADRLTNARKQRQKI</sequence>
<comment type="catalytic activity">
    <reaction evidence="1 10">
        <text>Transfers a segment of a (1-&gt;4)-alpha-D-glucan to a new position in an acceptor, which may be glucose or a (1-&gt;4)-alpha-D-glucan.</text>
        <dbReference type="EC" id="2.4.1.25"/>
    </reaction>
</comment>
<accession>C4LB87</accession>
<dbReference type="KEGG" id="tau:Tola_2697"/>
<organism evidence="12 13">
    <name type="scientific">Tolumonas auensis (strain DSM 9187 / NBRC 110442 / TA 4)</name>
    <dbReference type="NCBI Taxonomy" id="595494"/>
    <lineage>
        <taxon>Bacteria</taxon>
        <taxon>Pseudomonadati</taxon>
        <taxon>Pseudomonadota</taxon>
        <taxon>Gammaproteobacteria</taxon>
        <taxon>Aeromonadales</taxon>
        <taxon>Aeromonadaceae</taxon>
        <taxon>Tolumonas</taxon>
    </lineage>
</organism>
<evidence type="ECO:0000256" key="1">
    <source>
        <dbReference type="ARBA" id="ARBA00000439"/>
    </source>
</evidence>
<protein>
    <recommendedName>
        <fullName evidence="4 10">4-alpha-glucanotransferase</fullName>
        <ecNumber evidence="3 10">2.4.1.25</ecNumber>
    </recommendedName>
    <alternativeName>
        <fullName evidence="8 10">Amylomaltase</fullName>
    </alternativeName>
    <alternativeName>
        <fullName evidence="9 10">Disproportionating enzyme</fullName>
    </alternativeName>
</protein>
<evidence type="ECO:0000256" key="2">
    <source>
        <dbReference type="ARBA" id="ARBA00005684"/>
    </source>
</evidence>
<keyword evidence="13" id="KW-1185">Reference proteome</keyword>
<dbReference type="HOGENOM" id="CLU_022072_1_1_6"/>